<dbReference type="InterPro" id="IPR002525">
    <property type="entry name" value="Transp_IS110-like_N"/>
</dbReference>
<dbReference type="PANTHER" id="PTHR33055">
    <property type="entry name" value="TRANSPOSASE FOR INSERTION SEQUENCE ELEMENT IS1111A"/>
    <property type="match status" value="1"/>
</dbReference>
<dbReference type="NCBIfam" id="NF033542">
    <property type="entry name" value="transpos_IS110"/>
    <property type="match status" value="1"/>
</dbReference>
<gene>
    <name evidence="3" type="ORF">ONOEEDHL_01434</name>
</gene>
<evidence type="ECO:0000313" key="4">
    <source>
        <dbReference type="Proteomes" id="UP000626795"/>
    </source>
</evidence>
<dbReference type="RefSeq" id="WP_204789053.1">
    <property type="nucleotide sequence ID" value="NZ_CABFLZ010000051.1"/>
</dbReference>
<dbReference type="Pfam" id="PF01548">
    <property type="entry name" value="DEDD_Tnp_IS110"/>
    <property type="match status" value="1"/>
</dbReference>
<dbReference type="EMBL" id="CABFLZ010000051">
    <property type="protein sequence ID" value="VTY11186.1"/>
    <property type="molecule type" value="Genomic_DNA"/>
</dbReference>
<dbReference type="PANTHER" id="PTHR33055:SF3">
    <property type="entry name" value="PUTATIVE TRANSPOSASE FOR IS117-RELATED"/>
    <property type="match status" value="1"/>
</dbReference>
<evidence type="ECO:0000259" key="1">
    <source>
        <dbReference type="Pfam" id="PF01548"/>
    </source>
</evidence>
<dbReference type="InterPro" id="IPR003346">
    <property type="entry name" value="Transposase_20"/>
</dbReference>
<evidence type="ECO:0000259" key="2">
    <source>
        <dbReference type="Pfam" id="PF02371"/>
    </source>
</evidence>
<proteinExistence type="predicted"/>
<dbReference type="AlphaFoldDB" id="A0A9X9SNW1"/>
<protein>
    <submittedName>
        <fullName evidence="3">Transposase</fullName>
    </submittedName>
</protein>
<dbReference type="Proteomes" id="UP000626795">
    <property type="component" value="Unassembled WGS sequence"/>
</dbReference>
<keyword evidence="4" id="KW-1185">Reference proteome</keyword>
<name>A0A9X9SNW1_NEISU</name>
<sequence length="319" mass="36105">MNTIGLDISQKTIDATLHKTDGSTYHTKVGNNREGFQRLKDWIKANKVRKCVIGMEATGIYYEAAAENLSEIHTVYVINPLKIKDYGKSQFNRTKTDKADSNLIAEYTKRHSDKIIPYSKPKNRYLQKLINLKQQLKDHQKQIKNRLHSSDDEMIQAIHQDLIQAYQDKIDQTQTAIDAQIGQAETDGHYRNLQTIAGIGKDTAAILYAQLTDKTFQTANQFVSYAGLSPQTEQSGTSVNKKGRLSRYGHRRLKRSLYMPALVAYRTGAFPQLVLNLTNAGKPKMVIIVAIMRKLAKLAYYIVKTGKPYDSTRHKAAQA</sequence>
<reference evidence="3" key="1">
    <citation type="submission" date="2019-05" db="EMBL/GenBank/DDBJ databases">
        <authorList>
            <person name="Hibberd M."/>
        </authorList>
    </citation>
    <scope>NUCLEOTIDE SEQUENCE</scope>
    <source>
        <strain evidence="3">Neisseria_subflava_BgEED23</strain>
    </source>
</reference>
<dbReference type="GO" id="GO:0004803">
    <property type="term" value="F:transposase activity"/>
    <property type="evidence" value="ECO:0007669"/>
    <property type="project" value="InterPro"/>
</dbReference>
<dbReference type="InterPro" id="IPR047650">
    <property type="entry name" value="Transpos_IS110"/>
</dbReference>
<dbReference type="GO" id="GO:0006313">
    <property type="term" value="P:DNA transposition"/>
    <property type="evidence" value="ECO:0007669"/>
    <property type="project" value="InterPro"/>
</dbReference>
<dbReference type="GO" id="GO:0003677">
    <property type="term" value="F:DNA binding"/>
    <property type="evidence" value="ECO:0007669"/>
    <property type="project" value="InterPro"/>
</dbReference>
<organism evidence="3 4">
    <name type="scientific">Neisseria subflava</name>
    <dbReference type="NCBI Taxonomy" id="28449"/>
    <lineage>
        <taxon>Bacteria</taxon>
        <taxon>Pseudomonadati</taxon>
        <taxon>Pseudomonadota</taxon>
        <taxon>Betaproteobacteria</taxon>
        <taxon>Neisseriales</taxon>
        <taxon>Neisseriaceae</taxon>
        <taxon>Neisseria</taxon>
    </lineage>
</organism>
<evidence type="ECO:0000313" key="3">
    <source>
        <dbReference type="EMBL" id="VTY11186.1"/>
    </source>
</evidence>
<comment type="caution">
    <text evidence="3">The sequence shown here is derived from an EMBL/GenBank/DDBJ whole genome shotgun (WGS) entry which is preliminary data.</text>
</comment>
<accession>A0A9X9SNW1</accession>
<feature type="domain" description="Transposase IS116/IS110/IS902 C-terminal" evidence="2">
    <location>
        <begin position="191"/>
        <end position="267"/>
    </location>
</feature>
<feature type="domain" description="Transposase IS110-like N-terminal" evidence="1">
    <location>
        <begin position="4"/>
        <end position="149"/>
    </location>
</feature>
<dbReference type="Pfam" id="PF02371">
    <property type="entry name" value="Transposase_20"/>
    <property type="match status" value="1"/>
</dbReference>